<keyword evidence="4 5" id="KW-0472">Membrane</keyword>
<evidence type="ECO:0000313" key="6">
    <source>
        <dbReference type="EMBL" id="TLQ06572.1"/>
    </source>
</evidence>
<accession>A0A5R9C1J0</accession>
<evidence type="ECO:0000256" key="2">
    <source>
        <dbReference type="ARBA" id="ARBA00022692"/>
    </source>
</evidence>
<protein>
    <submittedName>
        <fullName evidence="6">Bile acid:sodium symporter family protein</fullName>
    </submittedName>
</protein>
<dbReference type="OrthoDB" id="9806785at2"/>
<sequence length="326" mass="35330">MHYLKRLNELFTQYLSWIVILTAAAALLVPNVFTWAAGITTYTLQFIMFTMGMTMKPSDFSEVMKKPWQVFLVVFGQYLFMPLSALALSSLFNLSSEIALGLLLVGSVPGGTSSNVMAYLANGNLPLSISATSVSTLLSPILTPVILSLYGGAYLNIDFWTMFFSIIQVVLLPVLLGLTVSYFFGKQTEKAEKILPSFSSLAVLLVLAGTVSVNQENLLSTGLIIFLVVWLHNLSGYGISYLACKVLKRDIPTTRTVAVEVGLQNTGLAANLGLAHFTLATALAAAAGTIVHTLFGTIYANLCRRKDKKKLELINSITPVSNNIKA</sequence>
<evidence type="ECO:0000313" key="7">
    <source>
        <dbReference type="Proteomes" id="UP000307201"/>
    </source>
</evidence>
<dbReference type="InterPro" id="IPR004710">
    <property type="entry name" value="Bilac:Na_transpt"/>
</dbReference>
<feature type="transmembrane region" description="Helical" evidence="5">
    <location>
        <begin position="98"/>
        <end position="121"/>
    </location>
</feature>
<keyword evidence="3 5" id="KW-1133">Transmembrane helix</keyword>
<keyword evidence="2 5" id="KW-0812">Transmembrane</keyword>
<comment type="subcellular location">
    <subcellularLocation>
        <location evidence="1">Membrane</location>
        <topology evidence="1">Multi-pass membrane protein</topology>
    </subcellularLocation>
</comment>
<organism evidence="6 7">
    <name type="scientific">Marinilactibacillus psychrotolerans</name>
    <dbReference type="NCBI Taxonomy" id="191770"/>
    <lineage>
        <taxon>Bacteria</taxon>
        <taxon>Bacillati</taxon>
        <taxon>Bacillota</taxon>
        <taxon>Bacilli</taxon>
        <taxon>Lactobacillales</taxon>
        <taxon>Carnobacteriaceae</taxon>
        <taxon>Marinilactibacillus</taxon>
    </lineage>
</organism>
<feature type="transmembrane region" description="Helical" evidence="5">
    <location>
        <begin position="194"/>
        <end position="213"/>
    </location>
</feature>
<dbReference type="Pfam" id="PF01758">
    <property type="entry name" value="SBF"/>
    <property type="match status" value="1"/>
</dbReference>
<dbReference type="PANTHER" id="PTHR10361:SF28">
    <property type="entry name" value="P3 PROTEIN-RELATED"/>
    <property type="match status" value="1"/>
</dbReference>
<evidence type="ECO:0000256" key="4">
    <source>
        <dbReference type="ARBA" id="ARBA00023136"/>
    </source>
</evidence>
<feature type="transmembrane region" description="Helical" evidence="5">
    <location>
        <begin position="67"/>
        <end position="92"/>
    </location>
</feature>
<evidence type="ECO:0000256" key="5">
    <source>
        <dbReference type="SAM" id="Phobius"/>
    </source>
</evidence>
<dbReference type="AlphaFoldDB" id="A0A5R9C1J0"/>
<evidence type="ECO:0000256" key="1">
    <source>
        <dbReference type="ARBA" id="ARBA00004141"/>
    </source>
</evidence>
<feature type="transmembrane region" description="Helical" evidence="5">
    <location>
        <begin position="35"/>
        <end position="55"/>
    </location>
</feature>
<comment type="caution">
    <text evidence="6">The sequence shown here is derived from an EMBL/GenBank/DDBJ whole genome shotgun (WGS) entry which is preliminary data.</text>
</comment>
<evidence type="ECO:0000256" key="3">
    <source>
        <dbReference type="ARBA" id="ARBA00022989"/>
    </source>
</evidence>
<feature type="transmembrane region" description="Helical" evidence="5">
    <location>
        <begin position="12"/>
        <end position="29"/>
    </location>
</feature>
<dbReference type="InterPro" id="IPR038770">
    <property type="entry name" value="Na+/solute_symporter_sf"/>
</dbReference>
<feature type="transmembrane region" description="Helical" evidence="5">
    <location>
        <begin position="159"/>
        <end position="182"/>
    </location>
</feature>
<reference evidence="6 7" key="1">
    <citation type="submission" date="2019-05" db="EMBL/GenBank/DDBJ databases">
        <title>The metagenome of a microbial culture collection derived from dairy environment covers the genomic content of the human microbiome.</title>
        <authorList>
            <person name="Roder T."/>
            <person name="Wuthrich D."/>
            <person name="Sattari Z."/>
            <person name="Von Ah U."/>
            <person name="Bar C."/>
            <person name="Ronchi F."/>
            <person name="Macpherson A.J."/>
            <person name="Ganal-Vonarburg S.C."/>
            <person name="Bruggmann R."/>
            <person name="Vergeres G."/>
        </authorList>
    </citation>
    <scope>NUCLEOTIDE SEQUENCE [LARGE SCALE GENOMIC DNA]</scope>
    <source>
        <strain evidence="6 7">FAM 24235</strain>
    </source>
</reference>
<feature type="transmembrane region" description="Helical" evidence="5">
    <location>
        <begin position="133"/>
        <end position="153"/>
    </location>
</feature>
<dbReference type="GO" id="GO:0016020">
    <property type="term" value="C:membrane"/>
    <property type="evidence" value="ECO:0007669"/>
    <property type="project" value="UniProtKB-SubCell"/>
</dbReference>
<dbReference type="Gene3D" id="1.20.1530.20">
    <property type="match status" value="1"/>
</dbReference>
<dbReference type="RefSeq" id="WP_138472342.1">
    <property type="nucleotide sequence ID" value="NZ_VBTE01000028.1"/>
</dbReference>
<dbReference type="EMBL" id="VBTE01000028">
    <property type="protein sequence ID" value="TLQ06572.1"/>
    <property type="molecule type" value="Genomic_DNA"/>
</dbReference>
<name>A0A5R9C1J0_9LACT</name>
<dbReference type="Proteomes" id="UP000307201">
    <property type="component" value="Unassembled WGS sequence"/>
</dbReference>
<dbReference type="InterPro" id="IPR002657">
    <property type="entry name" value="BilAc:Na_symport/Acr3"/>
</dbReference>
<feature type="transmembrane region" description="Helical" evidence="5">
    <location>
        <begin position="219"/>
        <end position="244"/>
    </location>
</feature>
<gene>
    <name evidence="6" type="ORF">FEZ48_09260</name>
</gene>
<proteinExistence type="predicted"/>
<feature type="transmembrane region" description="Helical" evidence="5">
    <location>
        <begin position="283"/>
        <end position="302"/>
    </location>
</feature>
<dbReference type="PANTHER" id="PTHR10361">
    <property type="entry name" value="SODIUM-BILE ACID COTRANSPORTER"/>
    <property type="match status" value="1"/>
</dbReference>